<evidence type="ECO:0000313" key="1">
    <source>
        <dbReference type="EMBL" id="MED6204350.1"/>
    </source>
</evidence>
<reference evidence="1 2" key="1">
    <citation type="journal article" date="2023" name="Plants (Basel)">
        <title>Bridging the Gap: Combining Genomics and Transcriptomics Approaches to Understand Stylosanthes scabra, an Orphan Legume from the Brazilian Caatinga.</title>
        <authorList>
            <person name="Ferreira-Neto J.R.C."/>
            <person name="da Silva M.D."/>
            <person name="Binneck E."/>
            <person name="de Melo N.F."/>
            <person name="da Silva R.H."/>
            <person name="de Melo A.L.T.M."/>
            <person name="Pandolfi V."/>
            <person name="Bustamante F.O."/>
            <person name="Brasileiro-Vidal A.C."/>
            <person name="Benko-Iseppon A.M."/>
        </authorList>
    </citation>
    <scope>NUCLEOTIDE SEQUENCE [LARGE SCALE GENOMIC DNA]</scope>
    <source>
        <tissue evidence="1">Leaves</tissue>
    </source>
</reference>
<accession>A0ABU6Y4X1</accession>
<organism evidence="1 2">
    <name type="scientific">Stylosanthes scabra</name>
    <dbReference type="NCBI Taxonomy" id="79078"/>
    <lineage>
        <taxon>Eukaryota</taxon>
        <taxon>Viridiplantae</taxon>
        <taxon>Streptophyta</taxon>
        <taxon>Embryophyta</taxon>
        <taxon>Tracheophyta</taxon>
        <taxon>Spermatophyta</taxon>
        <taxon>Magnoliopsida</taxon>
        <taxon>eudicotyledons</taxon>
        <taxon>Gunneridae</taxon>
        <taxon>Pentapetalae</taxon>
        <taxon>rosids</taxon>
        <taxon>fabids</taxon>
        <taxon>Fabales</taxon>
        <taxon>Fabaceae</taxon>
        <taxon>Papilionoideae</taxon>
        <taxon>50 kb inversion clade</taxon>
        <taxon>dalbergioids sensu lato</taxon>
        <taxon>Dalbergieae</taxon>
        <taxon>Pterocarpus clade</taxon>
        <taxon>Stylosanthes</taxon>
    </lineage>
</organism>
<evidence type="ECO:0000313" key="2">
    <source>
        <dbReference type="Proteomes" id="UP001341840"/>
    </source>
</evidence>
<gene>
    <name evidence="1" type="ORF">PIB30_008479</name>
</gene>
<keyword evidence="2" id="KW-1185">Reference proteome</keyword>
<dbReference type="Proteomes" id="UP001341840">
    <property type="component" value="Unassembled WGS sequence"/>
</dbReference>
<protein>
    <submittedName>
        <fullName evidence="1">Uncharacterized protein</fullName>
    </submittedName>
</protein>
<comment type="caution">
    <text evidence="1">The sequence shown here is derived from an EMBL/GenBank/DDBJ whole genome shotgun (WGS) entry which is preliminary data.</text>
</comment>
<dbReference type="EMBL" id="JASCZI010241674">
    <property type="protein sequence ID" value="MED6204350.1"/>
    <property type="molecule type" value="Genomic_DNA"/>
</dbReference>
<feature type="non-terminal residue" evidence="1">
    <location>
        <position position="1"/>
    </location>
</feature>
<name>A0ABU6Y4X1_9FABA</name>
<proteinExistence type="predicted"/>
<sequence>WLNGNNDWCWESRFLRNKTASKKSILNGVEVIFKQEKDFKARVQWLEKEKSIDGRWIQWE</sequence>